<dbReference type="InterPro" id="IPR023996">
    <property type="entry name" value="TonB-dep_OMP_SusC/RagA"/>
</dbReference>
<evidence type="ECO:0000256" key="1">
    <source>
        <dbReference type="ARBA" id="ARBA00004571"/>
    </source>
</evidence>
<dbReference type="GO" id="GO:0009279">
    <property type="term" value="C:cell outer membrane"/>
    <property type="evidence" value="ECO:0007669"/>
    <property type="project" value="UniProtKB-SubCell"/>
</dbReference>
<dbReference type="Gene3D" id="2.40.170.20">
    <property type="entry name" value="TonB-dependent receptor, beta-barrel domain"/>
    <property type="match status" value="1"/>
</dbReference>
<organism evidence="10 11">
    <name type="scientific">Echinicola pacifica</name>
    <dbReference type="NCBI Taxonomy" id="346377"/>
    <lineage>
        <taxon>Bacteria</taxon>
        <taxon>Pseudomonadati</taxon>
        <taxon>Bacteroidota</taxon>
        <taxon>Cytophagia</taxon>
        <taxon>Cytophagales</taxon>
        <taxon>Cyclobacteriaceae</taxon>
        <taxon>Echinicola</taxon>
    </lineage>
</organism>
<dbReference type="EMBL" id="BMWX01000004">
    <property type="protein sequence ID" value="GGZ32143.1"/>
    <property type="molecule type" value="Genomic_DNA"/>
</dbReference>
<accession>A0A918UT64</accession>
<dbReference type="PROSITE" id="PS51257">
    <property type="entry name" value="PROKAR_LIPOPROTEIN"/>
    <property type="match status" value="1"/>
</dbReference>
<keyword evidence="4" id="KW-0812">Transmembrane</keyword>
<evidence type="ECO:0000259" key="9">
    <source>
        <dbReference type="Pfam" id="PF07715"/>
    </source>
</evidence>
<dbReference type="Gene3D" id="2.170.130.10">
    <property type="entry name" value="TonB-dependent receptor, plug domain"/>
    <property type="match status" value="1"/>
</dbReference>
<dbReference type="InterPro" id="IPR012910">
    <property type="entry name" value="Plug_dom"/>
</dbReference>
<evidence type="ECO:0000256" key="5">
    <source>
        <dbReference type="ARBA" id="ARBA00022729"/>
    </source>
</evidence>
<evidence type="ECO:0000256" key="7">
    <source>
        <dbReference type="ARBA" id="ARBA00023237"/>
    </source>
</evidence>
<dbReference type="InterPro" id="IPR037066">
    <property type="entry name" value="Plug_dom_sf"/>
</dbReference>
<feature type="chain" id="PRO_5038138108" evidence="8">
    <location>
        <begin position="31"/>
        <end position="1035"/>
    </location>
</feature>
<dbReference type="Gene3D" id="2.60.40.1120">
    <property type="entry name" value="Carboxypeptidase-like, regulatory domain"/>
    <property type="match status" value="1"/>
</dbReference>
<name>A0A918UT64_9BACT</name>
<dbReference type="SUPFAM" id="SSF56935">
    <property type="entry name" value="Porins"/>
    <property type="match status" value="1"/>
</dbReference>
<evidence type="ECO:0000313" key="10">
    <source>
        <dbReference type="EMBL" id="GGZ32143.1"/>
    </source>
</evidence>
<reference evidence="10" key="2">
    <citation type="submission" date="2020-09" db="EMBL/GenBank/DDBJ databases">
        <authorList>
            <person name="Sun Q."/>
            <person name="Kim S."/>
        </authorList>
    </citation>
    <scope>NUCLEOTIDE SEQUENCE</scope>
    <source>
        <strain evidence="10">KCTC 12368</strain>
    </source>
</reference>
<comment type="subcellular location">
    <subcellularLocation>
        <location evidence="1">Cell outer membrane</location>
        <topology evidence="1">Multi-pass membrane protein</topology>
    </subcellularLocation>
</comment>
<keyword evidence="11" id="KW-1185">Reference proteome</keyword>
<keyword evidence="3" id="KW-1134">Transmembrane beta strand</keyword>
<evidence type="ECO:0000256" key="8">
    <source>
        <dbReference type="SAM" id="SignalP"/>
    </source>
</evidence>
<evidence type="ECO:0000256" key="6">
    <source>
        <dbReference type="ARBA" id="ARBA00023136"/>
    </source>
</evidence>
<dbReference type="PANTHER" id="PTHR30069:SF29">
    <property type="entry name" value="HEMOGLOBIN AND HEMOGLOBIN-HAPTOGLOBIN-BINDING PROTEIN 1-RELATED"/>
    <property type="match status" value="1"/>
</dbReference>
<evidence type="ECO:0000256" key="2">
    <source>
        <dbReference type="ARBA" id="ARBA00022448"/>
    </source>
</evidence>
<keyword evidence="7" id="KW-0998">Cell outer membrane</keyword>
<evidence type="ECO:0000256" key="3">
    <source>
        <dbReference type="ARBA" id="ARBA00022452"/>
    </source>
</evidence>
<proteinExistence type="predicted"/>
<dbReference type="Pfam" id="PF07715">
    <property type="entry name" value="Plug"/>
    <property type="match status" value="1"/>
</dbReference>
<gene>
    <name evidence="10" type="ORF">GCM10007049_26940</name>
</gene>
<dbReference type="InterPro" id="IPR039426">
    <property type="entry name" value="TonB-dep_rcpt-like"/>
</dbReference>
<dbReference type="GO" id="GO:0044718">
    <property type="term" value="P:siderophore transmembrane transport"/>
    <property type="evidence" value="ECO:0007669"/>
    <property type="project" value="TreeGrafter"/>
</dbReference>
<dbReference type="PANTHER" id="PTHR30069">
    <property type="entry name" value="TONB-DEPENDENT OUTER MEMBRANE RECEPTOR"/>
    <property type="match status" value="1"/>
</dbReference>
<dbReference type="GO" id="GO:0015344">
    <property type="term" value="F:siderophore uptake transmembrane transporter activity"/>
    <property type="evidence" value="ECO:0007669"/>
    <property type="project" value="TreeGrafter"/>
</dbReference>
<dbReference type="AlphaFoldDB" id="A0A918UT64"/>
<dbReference type="Proteomes" id="UP000619457">
    <property type="component" value="Unassembled WGS sequence"/>
</dbReference>
<feature type="signal peptide" evidence="8">
    <location>
        <begin position="1"/>
        <end position="30"/>
    </location>
</feature>
<dbReference type="NCBIfam" id="TIGR04056">
    <property type="entry name" value="OMP_RagA_SusC"/>
    <property type="match status" value="1"/>
</dbReference>
<evidence type="ECO:0000313" key="11">
    <source>
        <dbReference type="Proteomes" id="UP000619457"/>
    </source>
</evidence>
<dbReference type="SUPFAM" id="SSF49464">
    <property type="entry name" value="Carboxypeptidase regulatory domain-like"/>
    <property type="match status" value="1"/>
</dbReference>
<keyword evidence="5 8" id="KW-0732">Signal</keyword>
<dbReference type="InterPro" id="IPR036942">
    <property type="entry name" value="Beta-barrel_TonB_sf"/>
</dbReference>
<protein>
    <submittedName>
        <fullName evidence="10">SusC/RagA family TonB-linked outer membrane protein</fullName>
    </submittedName>
</protein>
<comment type="caution">
    <text evidence="10">The sequence shown here is derived from an EMBL/GenBank/DDBJ whole genome shotgun (WGS) entry which is preliminary data.</text>
</comment>
<reference evidence="10" key="1">
    <citation type="journal article" date="2014" name="Int. J. Syst. Evol. Microbiol.">
        <title>Complete genome sequence of Corynebacterium casei LMG S-19264T (=DSM 44701T), isolated from a smear-ripened cheese.</title>
        <authorList>
            <consortium name="US DOE Joint Genome Institute (JGI-PGF)"/>
            <person name="Walter F."/>
            <person name="Albersmeier A."/>
            <person name="Kalinowski J."/>
            <person name="Ruckert C."/>
        </authorList>
    </citation>
    <scope>NUCLEOTIDE SEQUENCE</scope>
    <source>
        <strain evidence="10">KCTC 12368</strain>
    </source>
</reference>
<dbReference type="InterPro" id="IPR008969">
    <property type="entry name" value="CarboxyPept-like_regulatory"/>
</dbReference>
<evidence type="ECO:0000256" key="4">
    <source>
        <dbReference type="ARBA" id="ARBA00022692"/>
    </source>
</evidence>
<feature type="domain" description="TonB-dependent receptor plug" evidence="9">
    <location>
        <begin position="137"/>
        <end position="238"/>
    </location>
</feature>
<keyword evidence="2" id="KW-0813">Transport</keyword>
<keyword evidence="6" id="KW-0472">Membrane</keyword>
<sequence>MKRKGFMNKQLYKSMGLWAFAMLIGCAASAQQLLKGKVISPYDDEPISQAYITVAGSEATGQTNDQGEFELNIEELQGTFTVWAPEFEEQEVEILGRDYIQVILYPKRSAAYDLPQKGFSAAGFSADYLAVEQFKPNAIYVEDVLQGAFPGLNLITKSGMPGEGAYFNLRGIRSLSAKNRPLILINGIPYLPEDQNSPIIQGYSESVFNAISINDIDEIRLLKGSEASRFGSLGSNGVLLIQTSRPEDMETIIEFSGQYGMAFNNKELPVLGVDDYKSYLGDVGLTRYEDMGDMLSLFPFLRDDPDYYYNFLYNNQTDWQDLINQSAFVTSNHLRVKGGDAIAKYDLAVGASNQGGTMDNTNYTRYTTRLNAQIELSQKFQLVTSMSLTYGNSKVHEQILSDASNPLVAALYKAPILSSFKKDEYNNQLPAYDAVRQFGVSNPLAVVNDTKMESDNFDVFVNTGINYQANENAVLSATFGYYSGYKRQSTFIPGRSNQTIVPLEDGVALNTARAGTGKTSNLFYNTSADFTNLLPSQKLNGGIGFQGLITKNEFDGGFGRNTSSDFYKTLSYVEVDGRYFDGYYDSWNWMSVYAYANYQISSQVLSTLNISTDGASSTGVDAPRWGIYPGAELTWQLKNSSWLKDQRAIDLLDIHAGFGLTGNSQFGTGLSKQYYSSQAYKELAGIVTGNVANTSLGREKVMNFDLGANFSFLDRKLIGAINYYYSQTNDLIFPQQTSSAYGIDYRYINGGMITNQGIEASIQVALVQQKNWSWNIGGMITTNNNVLKELDSPSQAMIREMSGDWALISQEGQNPYSFYGYQSEGVIATQQQADALALVDYKGDPFAAGDIHFTDQNQDGIINEEDRTLIGDASPDYFGSFFTQLRFRKFSLSAQFTYSKGNQIYNALRRELESLKDFRNQSLAVDQRWQTDGQLTQVPKATYGDPMNNSRFSDRWIEDGSYLRLSSLSLSYQLGRMNFIEGGEIYIAGENLLTLSNYLGLDPVMSYSYQPYMQGVDMGTLPLPTSIKFGFNLQF</sequence>